<feature type="compositionally biased region" description="Pro residues" evidence="3">
    <location>
        <begin position="469"/>
        <end position="484"/>
    </location>
</feature>
<evidence type="ECO:0000256" key="1">
    <source>
        <dbReference type="ARBA" id="ARBA00022614"/>
    </source>
</evidence>
<evidence type="ECO:0000256" key="3">
    <source>
        <dbReference type="SAM" id="MobiDB-lite"/>
    </source>
</evidence>
<reference evidence="5 6" key="1">
    <citation type="submission" date="2019-03" db="EMBL/GenBank/DDBJ databases">
        <authorList>
            <person name="Gaulin E."/>
            <person name="Dumas B."/>
        </authorList>
    </citation>
    <scope>NUCLEOTIDE SEQUENCE [LARGE SCALE GENOMIC DNA]</scope>
    <source>
        <strain evidence="5">CBS 568.67</strain>
    </source>
</reference>
<dbReference type="Proteomes" id="UP000332933">
    <property type="component" value="Unassembled WGS sequence"/>
</dbReference>
<dbReference type="EMBL" id="CAADRA010006926">
    <property type="protein sequence ID" value="VFT97367.1"/>
    <property type="molecule type" value="Genomic_DNA"/>
</dbReference>
<name>A0A485LGT6_9STRA</name>
<accession>A0A485LGT6</accession>
<dbReference type="InterPro" id="IPR050576">
    <property type="entry name" value="Cilia_flagella_integrity"/>
</dbReference>
<organism evidence="5 6">
    <name type="scientific">Aphanomyces stellatus</name>
    <dbReference type="NCBI Taxonomy" id="120398"/>
    <lineage>
        <taxon>Eukaryota</taxon>
        <taxon>Sar</taxon>
        <taxon>Stramenopiles</taxon>
        <taxon>Oomycota</taxon>
        <taxon>Saprolegniomycetes</taxon>
        <taxon>Saprolegniales</taxon>
        <taxon>Verrucalvaceae</taxon>
        <taxon>Aphanomyces</taxon>
    </lineage>
</organism>
<sequence>MTQGAQQAVTKDASAALELLFLATVGISFHGQTKVAPPSTPKKSKAVVADNLPIDYRECQRQLAAFDLRLAESSAETHDVTPASPSMPPVASTASLAPSDSKTSLGSSDSQSKLDKVRKTSATTTSSKASLPKSASDASVAASVASTKDSSAATPPPAAAADDDETDVGYLRCNLKDTYSDVDACSLDWCTELPEIILADATTFDRPVLYKQLHNLRLTKLAIAHIDAAFGSLCANLERIDVSDNALTRLEHLPPSVIEVDAYKNVLAAVHLPDVPQLVHLGLGLNCFIAVPTVSHPAALLSLDLSFNQLVDLNDTVAALGLFVNLRHLFLQANPLVLARGYRHAILSRHPNLYVLDDIAVTDKEKDVLLHHIVPEDGRGGADLSIYVDATGFRKSDATSYEATVDLFPGLFSHTLHEKPPDPTVKPDPTAAIHFEAMRVPLAVSLALRDSIKFNPIVVRIYEVTKQTAPPPPTDPSQAPPEPLSPLTEMRLTVNMEISGFLKPTSLEHHLGEASAPMSFRLTFM</sequence>
<evidence type="ECO:0000313" key="5">
    <source>
        <dbReference type="EMBL" id="VFT97367.1"/>
    </source>
</evidence>
<dbReference type="OrthoDB" id="433501at2759"/>
<feature type="region of interest" description="Disordered" evidence="3">
    <location>
        <begin position="467"/>
        <end position="486"/>
    </location>
</feature>
<reference evidence="4" key="2">
    <citation type="submission" date="2019-06" db="EMBL/GenBank/DDBJ databases">
        <title>Genomics analysis of Aphanomyces spp. identifies a new class of oomycete effector associated with host adaptation.</title>
        <authorList>
            <person name="Gaulin E."/>
        </authorList>
    </citation>
    <scope>NUCLEOTIDE SEQUENCE</scope>
    <source>
        <strain evidence="4">CBS 578.67</strain>
    </source>
</reference>
<keyword evidence="2" id="KW-0677">Repeat</keyword>
<keyword evidence="1" id="KW-0433">Leucine-rich repeat</keyword>
<dbReference type="PANTHER" id="PTHR45973">
    <property type="entry name" value="PROTEIN PHOSPHATASE 1 REGULATORY SUBUNIT SDS22-RELATED"/>
    <property type="match status" value="1"/>
</dbReference>
<feature type="compositionally biased region" description="Low complexity" evidence="3">
    <location>
        <begin position="99"/>
        <end position="111"/>
    </location>
</feature>
<keyword evidence="6" id="KW-1185">Reference proteome</keyword>
<evidence type="ECO:0000256" key="2">
    <source>
        <dbReference type="ARBA" id="ARBA00022737"/>
    </source>
</evidence>
<dbReference type="AlphaFoldDB" id="A0A485LGT6"/>
<dbReference type="Gene3D" id="3.80.10.10">
    <property type="entry name" value="Ribonuclease Inhibitor"/>
    <property type="match status" value="1"/>
</dbReference>
<protein>
    <submittedName>
        <fullName evidence="5">Aste57867_20687 protein</fullName>
    </submittedName>
</protein>
<gene>
    <name evidence="5" type="primary">Aste57867_20687</name>
    <name evidence="4" type="ORF">As57867_020619</name>
    <name evidence="5" type="ORF">ASTE57867_20687</name>
</gene>
<dbReference type="InterPro" id="IPR032675">
    <property type="entry name" value="LRR_dom_sf"/>
</dbReference>
<dbReference type="EMBL" id="VJMH01006900">
    <property type="protein sequence ID" value="KAF0687568.1"/>
    <property type="molecule type" value="Genomic_DNA"/>
</dbReference>
<dbReference type="SUPFAM" id="SSF52075">
    <property type="entry name" value="Outer arm dynein light chain 1"/>
    <property type="match status" value="1"/>
</dbReference>
<feature type="compositionally biased region" description="Low complexity" evidence="3">
    <location>
        <begin position="120"/>
        <end position="133"/>
    </location>
</feature>
<feature type="region of interest" description="Disordered" evidence="3">
    <location>
        <begin position="76"/>
        <end position="133"/>
    </location>
</feature>
<dbReference type="PANTHER" id="PTHR45973:SF35">
    <property type="entry name" value="LEUCINE-RICH REPEAT-CONTAINING PROTEIN 43"/>
    <property type="match status" value="1"/>
</dbReference>
<evidence type="ECO:0000313" key="6">
    <source>
        <dbReference type="Proteomes" id="UP000332933"/>
    </source>
</evidence>
<proteinExistence type="predicted"/>
<evidence type="ECO:0000313" key="4">
    <source>
        <dbReference type="EMBL" id="KAF0687568.1"/>
    </source>
</evidence>